<gene>
    <name evidence="2" type="ORF">GCM10011391_13110</name>
</gene>
<keyword evidence="1" id="KW-0812">Transmembrane</keyword>
<name>A0A8J2VP08_9BACL</name>
<proteinExistence type="predicted"/>
<reference evidence="2" key="1">
    <citation type="journal article" date="2014" name="Int. J. Syst. Evol. Microbiol.">
        <title>Complete genome sequence of Corynebacterium casei LMG S-19264T (=DSM 44701T), isolated from a smear-ripened cheese.</title>
        <authorList>
            <consortium name="US DOE Joint Genome Institute (JGI-PGF)"/>
            <person name="Walter F."/>
            <person name="Albersmeier A."/>
            <person name="Kalinowski J."/>
            <person name="Ruckert C."/>
        </authorList>
    </citation>
    <scope>NUCLEOTIDE SEQUENCE</scope>
    <source>
        <strain evidence="2">CGMCC 1.15371</strain>
    </source>
</reference>
<dbReference type="EMBL" id="BMIR01000004">
    <property type="protein sequence ID" value="GGE35718.1"/>
    <property type="molecule type" value="Genomic_DNA"/>
</dbReference>
<sequence length="65" mass="7184">MKKTQKQLDKNAEDAQFDDNSASLAYSMGEAALDMVPWFYIRTVCIVLGMIIIALGFVPLGFIAI</sequence>
<keyword evidence="1" id="KW-1133">Transmembrane helix</keyword>
<evidence type="ECO:0000313" key="2">
    <source>
        <dbReference type="EMBL" id="GGE35718.1"/>
    </source>
</evidence>
<comment type="caution">
    <text evidence="2">The sequence shown here is derived from an EMBL/GenBank/DDBJ whole genome shotgun (WGS) entry which is preliminary data.</text>
</comment>
<keyword evidence="3" id="KW-1185">Reference proteome</keyword>
<dbReference type="AlphaFoldDB" id="A0A8J2VP08"/>
<evidence type="ECO:0000256" key="1">
    <source>
        <dbReference type="SAM" id="Phobius"/>
    </source>
</evidence>
<feature type="transmembrane region" description="Helical" evidence="1">
    <location>
        <begin position="39"/>
        <end position="64"/>
    </location>
</feature>
<dbReference type="Proteomes" id="UP000628775">
    <property type="component" value="Unassembled WGS sequence"/>
</dbReference>
<accession>A0A8J2VP08</accession>
<protein>
    <submittedName>
        <fullName evidence="2">Uncharacterized protein</fullName>
    </submittedName>
</protein>
<reference evidence="2" key="2">
    <citation type="submission" date="2020-09" db="EMBL/GenBank/DDBJ databases">
        <authorList>
            <person name="Sun Q."/>
            <person name="Zhou Y."/>
        </authorList>
    </citation>
    <scope>NUCLEOTIDE SEQUENCE</scope>
    <source>
        <strain evidence="2">CGMCC 1.15371</strain>
    </source>
</reference>
<evidence type="ECO:0000313" key="3">
    <source>
        <dbReference type="Proteomes" id="UP000628775"/>
    </source>
</evidence>
<keyword evidence="1" id="KW-0472">Membrane</keyword>
<organism evidence="2 3">
    <name type="scientific">Pullulanibacillus camelliae</name>
    <dbReference type="NCBI Taxonomy" id="1707096"/>
    <lineage>
        <taxon>Bacteria</taxon>
        <taxon>Bacillati</taxon>
        <taxon>Bacillota</taxon>
        <taxon>Bacilli</taxon>
        <taxon>Bacillales</taxon>
        <taxon>Sporolactobacillaceae</taxon>
        <taxon>Pullulanibacillus</taxon>
    </lineage>
</organism>